<dbReference type="EMBL" id="BAAFGZ010000052">
    <property type="protein sequence ID" value="GAB0133701.1"/>
    <property type="molecule type" value="Genomic_DNA"/>
</dbReference>
<dbReference type="Proteomes" id="UP001562357">
    <property type="component" value="Unassembled WGS sequence"/>
</dbReference>
<protein>
    <submittedName>
        <fullName evidence="1">Uncharacterized protein</fullName>
    </submittedName>
</protein>
<keyword evidence="2" id="KW-1185">Reference proteome</keyword>
<organism evidence="1 2">
    <name type="scientific">Epichloe bromicola</name>
    <dbReference type="NCBI Taxonomy" id="79588"/>
    <lineage>
        <taxon>Eukaryota</taxon>
        <taxon>Fungi</taxon>
        <taxon>Dikarya</taxon>
        <taxon>Ascomycota</taxon>
        <taxon>Pezizomycotina</taxon>
        <taxon>Sordariomycetes</taxon>
        <taxon>Hypocreomycetidae</taxon>
        <taxon>Hypocreales</taxon>
        <taxon>Clavicipitaceae</taxon>
        <taxon>Epichloe</taxon>
    </lineage>
</organism>
<evidence type="ECO:0000313" key="1">
    <source>
        <dbReference type="EMBL" id="GAB0133701.1"/>
    </source>
</evidence>
<proteinExistence type="predicted"/>
<gene>
    <name evidence="1" type="primary">g2100</name>
    <name evidence="1" type="ORF">EsDP_00002100</name>
</gene>
<comment type="caution">
    <text evidence="1">The sequence shown here is derived from an EMBL/GenBank/DDBJ whole genome shotgun (WGS) entry which is preliminary data.</text>
</comment>
<name>A0ABQ0CJT1_9HYPO</name>
<reference evidence="2" key="1">
    <citation type="submission" date="2024-06" db="EMBL/GenBank/DDBJ databases">
        <title>Draft Genome Sequences of Epichloe bromicola Strains Isolated from Elymus ciliaris.</title>
        <authorList>
            <consortium name="Epichloe bromicola genome sequencing consortium"/>
            <person name="Miura A."/>
            <person name="Imano S."/>
            <person name="Ashida A."/>
            <person name="Sato I."/>
            <person name="Chiba S."/>
            <person name="Tanaka A."/>
            <person name="Camagna M."/>
            <person name="Takemoto D."/>
        </authorList>
    </citation>
    <scope>NUCLEOTIDE SEQUENCE [LARGE SCALE GENOMIC DNA]</scope>
    <source>
        <strain evidence="2">DP</strain>
    </source>
</reference>
<accession>A0ABQ0CJT1</accession>
<sequence>MSIARIGSSVAPVGGDLLGPVGGIVGAVAGGLLGSLSKATPAATKGSFKDTSAAKRAALAEACLSSVLRLLTDYLVMKTIPNHMQRNYTANAPNVHVLTAAITPQITKAALDNTAGRYTNAVQAAHDVGQESGFELRSLGIETPESAFGDGAAFVEGLFGPTRPLVGEEGIFSWLGPVLKKASPWPSLSPRRLSSLSSLM</sequence>
<evidence type="ECO:0000313" key="2">
    <source>
        <dbReference type="Proteomes" id="UP001562357"/>
    </source>
</evidence>